<evidence type="ECO:0000313" key="3">
    <source>
        <dbReference type="Proteomes" id="UP000611629"/>
    </source>
</evidence>
<dbReference type="Proteomes" id="UP000611629">
    <property type="component" value="Unassembled WGS sequence"/>
</dbReference>
<evidence type="ECO:0000313" key="2">
    <source>
        <dbReference type="EMBL" id="NYB75362.1"/>
    </source>
</evidence>
<dbReference type="AlphaFoldDB" id="A0A974BME0"/>
<reference evidence="2" key="1">
    <citation type="submission" date="2020-07" db="EMBL/GenBank/DDBJ databases">
        <title>Genomic analysis of a strain of Sedimentibacter Hydroxybenzoicus DSM7310.</title>
        <authorList>
            <person name="Ma S."/>
        </authorList>
    </citation>
    <scope>NUCLEOTIDE SEQUENCE</scope>
    <source>
        <strain evidence="2">DSM 7310</strain>
    </source>
</reference>
<comment type="caution">
    <text evidence="2">The sequence shown here is derived from an EMBL/GenBank/DDBJ whole genome shotgun (WGS) entry which is preliminary data.</text>
</comment>
<protein>
    <submittedName>
        <fullName evidence="2">Zinc ribbon domain-containing protein</fullName>
    </submittedName>
</protein>
<evidence type="ECO:0000259" key="1">
    <source>
        <dbReference type="Pfam" id="PF17032"/>
    </source>
</evidence>
<feature type="domain" description="Zinc-ribbon 15" evidence="1">
    <location>
        <begin position="20"/>
        <end position="122"/>
    </location>
</feature>
<sequence>MLFIAGIYQKREELDYYEPIMCSCCTQYGRYESYMEYSVFSFFFIPLFKFNKKFYARTTCCNSLYLIKNKEKGLMMERGQGHNVFLKDSDLELMHKGICNCDMCPNCGSQVSKEHNYCPNCGKSL</sequence>
<name>A0A974BME0_SEDHY</name>
<dbReference type="EMBL" id="JACBNQ010000020">
    <property type="protein sequence ID" value="NYB75362.1"/>
    <property type="molecule type" value="Genomic_DNA"/>
</dbReference>
<proteinExistence type="predicted"/>
<gene>
    <name evidence="2" type="ORF">HZF24_14535</name>
</gene>
<keyword evidence="3" id="KW-1185">Reference proteome</keyword>
<dbReference type="RefSeq" id="WP_179239065.1">
    <property type="nucleotide sequence ID" value="NZ_JACBNQ010000020.1"/>
</dbReference>
<dbReference type="Pfam" id="PF17032">
    <property type="entry name" value="Zn_ribbon_15"/>
    <property type="match status" value="1"/>
</dbReference>
<organism evidence="2 3">
    <name type="scientific">Sedimentibacter hydroxybenzoicus DSM 7310</name>
    <dbReference type="NCBI Taxonomy" id="1123245"/>
    <lineage>
        <taxon>Bacteria</taxon>
        <taxon>Bacillati</taxon>
        <taxon>Bacillota</taxon>
        <taxon>Tissierellia</taxon>
        <taxon>Sedimentibacter</taxon>
    </lineage>
</organism>
<accession>A0A974BME0</accession>
<dbReference type="InterPro" id="IPR031493">
    <property type="entry name" value="Zinc_ribbon_15"/>
</dbReference>